<evidence type="ECO:0000313" key="2">
    <source>
        <dbReference type="EMBL" id="BBF81974.1"/>
    </source>
</evidence>
<dbReference type="GO" id="GO:0004565">
    <property type="term" value="F:beta-galactosidase activity"/>
    <property type="evidence" value="ECO:0007669"/>
    <property type="project" value="UniProtKB-EC"/>
</dbReference>
<dbReference type="InterPro" id="IPR023232">
    <property type="entry name" value="Glyco_hydro_2_AS"/>
</dbReference>
<dbReference type="AlphaFoldDB" id="A0A3G9G9W3"/>
<dbReference type="OrthoDB" id="9762066at2"/>
<evidence type="ECO:0000259" key="1">
    <source>
        <dbReference type="Pfam" id="PF02836"/>
    </source>
</evidence>
<dbReference type="SUPFAM" id="SSF51445">
    <property type="entry name" value="(Trans)glycosidases"/>
    <property type="match status" value="1"/>
</dbReference>
<protein>
    <submittedName>
        <fullName evidence="2">Beta-galactosidase</fullName>
        <ecNumber evidence="2">3.2.1.23</ecNumber>
    </submittedName>
</protein>
<keyword evidence="2" id="KW-0378">Hydrolase</keyword>
<dbReference type="GO" id="GO:0005975">
    <property type="term" value="P:carbohydrate metabolic process"/>
    <property type="evidence" value="ECO:0007669"/>
    <property type="project" value="InterPro"/>
</dbReference>
<proteinExistence type="predicted"/>
<organism evidence="2 3">
    <name type="scientific">Asticcacaulis excentricus</name>
    <dbReference type="NCBI Taxonomy" id="78587"/>
    <lineage>
        <taxon>Bacteria</taxon>
        <taxon>Pseudomonadati</taxon>
        <taxon>Pseudomonadota</taxon>
        <taxon>Alphaproteobacteria</taxon>
        <taxon>Caulobacterales</taxon>
        <taxon>Caulobacteraceae</taxon>
        <taxon>Asticcacaulis</taxon>
    </lineage>
</organism>
<dbReference type="Proteomes" id="UP000278756">
    <property type="component" value="Chromosome 2"/>
</dbReference>
<name>A0A3G9G9W3_9CAUL</name>
<dbReference type="InterPro" id="IPR017853">
    <property type="entry name" value="GH"/>
</dbReference>
<sequence length="165" mass="18514">MAELERLVRRDRNHPSIVLWSVFNEEPMQGTKQGSQMVRRMVAKVKSLDATRSVTAAMNDGLFTPVNVSQAVDVVGFNYQYQNYDTFHKAQPTLPITSSEDCSAFMTRGEYKTIKDKPIIAAYDDDAADWGTTQRVGWKAIAERPLSDLICYFLPAPMSRASSIA</sequence>
<dbReference type="PANTHER" id="PTHR42732">
    <property type="entry name" value="BETA-GALACTOSIDASE"/>
    <property type="match status" value="1"/>
</dbReference>
<accession>A0A3G9G9W3</accession>
<dbReference type="Pfam" id="PF02836">
    <property type="entry name" value="Glyco_hydro_2_C"/>
    <property type="match status" value="1"/>
</dbReference>
<keyword evidence="2" id="KW-0326">Glycosidase</keyword>
<reference evidence="3" key="2">
    <citation type="journal article" date="2017" name="Plant Physiol. Biochem.">
        <title>Differential oxidative and antioxidative response of duckweed Lemna minor toward plant growth promoting/inhibiting bacteria.</title>
        <authorList>
            <person name="Ishizawa H."/>
            <person name="Kuroda M."/>
            <person name="Morikawa M."/>
            <person name="Ike M."/>
        </authorList>
    </citation>
    <scope>NUCLEOTIDE SEQUENCE [LARGE SCALE GENOMIC DNA]</scope>
    <source>
        <strain evidence="3">M6</strain>
    </source>
</reference>
<evidence type="ECO:0000313" key="3">
    <source>
        <dbReference type="Proteomes" id="UP000278756"/>
    </source>
</evidence>
<reference evidence="3" key="1">
    <citation type="journal article" date="2017" name="Biotechnol. Biofuels">
        <title>Evaluation of environmental bacterial communities as a factor affecting the growth of duckweed Lemna minor.</title>
        <authorList>
            <person name="Ishizawa H."/>
            <person name="Kuroda M."/>
            <person name="Morikawa M."/>
            <person name="Ike M."/>
        </authorList>
    </citation>
    <scope>NUCLEOTIDE SEQUENCE [LARGE SCALE GENOMIC DNA]</scope>
    <source>
        <strain evidence="3">M6</strain>
    </source>
</reference>
<gene>
    <name evidence="2" type="ORF">EM6_2593</name>
</gene>
<dbReference type="Gene3D" id="3.20.20.80">
    <property type="entry name" value="Glycosidases"/>
    <property type="match status" value="1"/>
</dbReference>
<dbReference type="EC" id="3.2.1.23" evidence="2"/>
<dbReference type="PANTHER" id="PTHR42732:SF1">
    <property type="entry name" value="BETA-MANNOSIDASE"/>
    <property type="match status" value="1"/>
</dbReference>
<dbReference type="PROSITE" id="PS00608">
    <property type="entry name" value="GLYCOSYL_HYDROL_F2_2"/>
    <property type="match status" value="1"/>
</dbReference>
<feature type="domain" description="Glycoside hydrolase family 2 catalytic" evidence="1">
    <location>
        <begin position="4"/>
        <end position="96"/>
    </location>
</feature>
<dbReference type="InterPro" id="IPR006103">
    <property type="entry name" value="Glyco_hydro_2_cat"/>
</dbReference>
<dbReference type="EMBL" id="AP018828">
    <property type="protein sequence ID" value="BBF81974.1"/>
    <property type="molecule type" value="Genomic_DNA"/>
</dbReference>
<dbReference type="InterPro" id="IPR051913">
    <property type="entry name" value="GH2_Domain-Containing"/>
</dbReference>